<feature type="compositionally biased region" description="Low complexity" evidence="1">
    <location>
        <begin position="74"/>
        <end position="85"/>
    </location>
</feature>
<organism evidence="2">
    <name type="scientific">Cladocopium goreaui</name>
    <dbReference type="NCBI Taxonomy" id="2562237"/>
    <lineage>
        <taxon>Eukaryota</taxon>
        <taxon>Sar</taxon>
        <taxon>Alveolata</taxon>
        <taxon>Dinophyceae</taxon>
        <taxon>Suessiales</taxon>
        <taxon>Symbiodiniaceae</taxon>
        <taxon>Cladocopium</taxon>
    </lineage>
</organism>
<proteinExistence type="predicted"/>
<evidence type="ECO:0000313" key="3">
    <source>
        <dbReference type="EMBL" id="CAL1147169.1"/>
    </source>
</evidence>
<protein>
    <submittedName>
        <fullName evidence="2">Uncharacterized protein</fullName>
    </submittedName>
</protein>
<reference evidence="3" key="2">
    <citation type="submission" date="2024-04" db="EMBL/GenBank/DDBJ databases">
        <authorList>
            <person name="Chen Y."/>
            <person name="Shah S."/>
            <person name="Dougan E. K."/>
            <person name="Thang M."/>
            <person name="Chan C."/>
        </authorList>
    </citation>
    <scope>NUCLEOTIDE SEQUENCE [LARGE SCALE GENOMIC DNA]</scope>
</reference>
<dbReference type="AlphaFoldDB" id="A0A9P1CKF7"/>
<sequence>MALQVSIPSDPGAELEAGDDSAEELNLHLGKSHSDPLVSRSHRTTATGHSVDLVPTKPMAPRPSGQRPAPRAPRSGYVRSRGSSGLTPVIEKDESLESVEEHENGLTLRELSQRFQEKKRVREKFHGPALSWSNSANSGVDMDDLDFLFDDAPDIWQRGVTV</sequence>
<feature type="compositionally biased region" description="Basic and acidic residues" evidence="1">
    <location>
        <begin position="90"/>
        <end position="104"/>
    </location>
</feature>
<comment type="caution">
    <text evidence="2">The sequence shown here is derived from an EMBL/GenBank/DDBJ whole genome shotgun (WGS) entry which is preliminary data.</text>
</comment>
<gene>
    <name evidence="2" type="ORF">C1SCF055_LOCUS20506</name>
</gene>
<dbReference type="EMBL" id="CAMXCT030001877">
    <property type="protein sequence ID" value="CAL4781106.1"/>
    <property type="molecule type" value="Genomic_DNA"/>
</dbReference>
<evidence type="ECO:0000256" key="1">
    <source>
        <dbReference type="SAM" id="MobiDB-lite"/>
    </source>
</evidence>
<name>A0A9P1CKF7_9DINO</name>
<reference evidence="2" key="1">
    <citation type="submission" date="2022-10" db="EMBL/GenBank/DDBJ databases">
        <authorList>
            <person name="Chen Y."/>
            <person name="Dougan E. K."/>
            <person name="Chan C."/>
            <person name="Rhodes N."/>
            <person name="Thang M."/>
        </authorList>
    </citation>
    <scope>NUCLEOTIDE SEQUENCE</scope>
</reference>
<dbReference type="Proteomes" id="UP001152797">
    <property type="component" value="Unassembled WGS sequence"/>
</dbReference>
<dbReference type="EMBL" id="CAMXCT020001877">
    <property type="protein sequence ID" value="CAL1147169.1"/>
    <property type="molecule type" value="Genomic_DNA"/>
</dbReference>
<evidence type="ECO:0000313" key="2">
    <source>
        <dbReference type="EMBL" id="CAI3993794.1"/>
    </source>
</evidence>
<feature type="region of interest" description="Disordered" evidence="1">
    <location>
        <begin position="1"/>
        <end position="105"/>
    </location>
</feature>
<accession>A0A9P1CKF7</accession>
<dbReference type="EMBL" id="CAMXCT010001877">
    <property type="protein sequence ID" value="CAI3993794.1"/>
    <property type="molecule type" value="Genomic_DNA"/>
</dbReference>
<keyword evidence="4" id="KW-1185">Reference proteome</keyword>
<evidence type="ECO:0000313" key="4">
    <source>
        <dbReference type="Proteomes" id="UP001152797"/>
    </source>
</evidence>